<name>A0ABD6CFT1_9EURY</name>
<keyword evidence="2" id="KW-1185">Reference proteome</keyword>
<dbReference type="PANTHER" id="PTHR35868:SF4">
    <property type="entry name" value="DUF2804 DOMAIN-CONTAINING PROTEIN"/>
    <property type="match status" value="1"/>
</dbReference>
<reference evidence="1 2" key="1">
    <citation type="journal article" date="2019" name="Int. J. Syst. Evol. Microbiol.">
        <title>The Global Catalogue of Microorganisms (GCM) 10K type strain sequencing project: providing services to taxonomists for standard genome sequencing and annotation.</title>
        <authorList>
            <consortium name="The Broad Institute Genomics Platform"/>
            <consortium name="The Broad Institute Genome Sequencing Center for Infectious Disease"/>
            <person name="Wu L."/>
            <person name="Ma J."/>
        </authorList>
    </citation>
    <scope>NUCLEOTIDE SEQUENCE [LARGE SCALE GENOMIC DNA]</scope>
    <source>
        <strain evidence="1 2">CGMCC 1.12125</strain>
    </source>
</reference>
<dbReference type="Proteomes" id="UP001597119">
    <property type="component" value="Unassembled WGS sequence"/>
</dbReference>
<accession>A0ABD6CFT1</accession>
<comment type="caution">
    <text evidence="1">The sequence shown here is derived from an EMBL/GenBank/DDBJ whole genome shotgun (WGS) entry which is preliminary data.</text>
</comment>
<evidence type="ECO:0000313" key="2">
    <source>
        <dbReference type="Proteomes" id="UP001597119"/>
    </source>
</evidence>
<dbReference type="InterPro" id="IPR021243">
    <property type="entry name" value="DUF2804"/>
</dbReference>
<proteinExistence type="predicted"/>
<dbReference type="Pfam" id="PF10974">
    <property type="entry name" value="DUF2804"/>
    <property type="match status" value="1"/>
</dbReference>
<dbReference type="PANTHER" id="PTHR35868">
    <property type="entry name" value="DUF2804 DOMAIN-CONTAINING PROTEIN-RELATED"/>
    <property type="match status" value="1"/>
</dbReference>
<gene>
    <name evidence="1" type="ORF">ACFR9U_16925</name>
</gene>
<evidence type="ECO:0000313" key="1">
    <source>
        <dbReference type="EMBL" id="MFD1588663.1"/>
    </source>
</evidence>
<protein>
    <submittedName>
        <fullName evidence="1">DUF2804 domain-containing protein</fullName>
    </submittedName>
</protein>
<dbReference type="RefSeq" id="WP_247378320.1">
    <property type="nucleotide sequence ID" value="NZ_JALLGV010000005.1"/>
</dbReference>
<dbReference type="AlphaFoldDB" id="A0ABD6CFT1"/>
<dbReference type="EMBL" id="JBHUDJ010000014">
    <property type="protein sequence ID" value="MFD1588663.1"/>
    <property type="molecule type" value="Genomic_DNA"/>
</dbReference>
<organism evidence="1 2">
    <name type="scientific">Halorientalis brevis</name>
    <dbReference type="NCBI Taxonomy" id="1126241"/>
    <lineage>
        <taxon>Archaea</taxon>
        <taxon>Methanobacteriati</taxon>
        <taxon>Methanobacteriota</taxon>
        <taxon>Stenosarchaea group</taxon>
        <taxon>Halobacteria</taxon>
        <taxon>Halobacteriales</taxon>
        <taxon>Haloarculaceae</taxon>
        <taxon>Halorientalis</taxon>
    </lineage>
</organism>
<sequence>MTLPQAPMRPVVDGRADYGTYAGACETTSLASLPVNRLRKLVQEKGWQWFCAIDDELAVGGAVVDAGLANQAFVWVLDRERNRLILDESRLLPPTTVQRADRPSERPRVGASFRDVTLAATEKDAGFMVAGQFGPVTLDLTLTHDAAGPVTAICPVDDGRHPGVNVTQKSTCLSATGAIDWHGCTHTFDGADGMLDFTHGVLARDTRWRWAIGTGRTDDGTPIGFNLVDGFNSGLENAVWIGDDRRAVEAAAFSYDRRQPGASWAVETDDGAVDVELEPEAVRSEDLNLGLVVSRYAQPLGRWRGTVAGREVELVGVAESHHAKW</sequence>